<keyword evidence="2" id="KW-1185">Reference proteome</keyword>
<protein>
    <submittedName>
        <fullName evidence="1">Uncharacterized protein</fullName>
    </submittedName>
</protein>
<evidence type="ECO:0000313" key="2">
    <source>
        <dbReference type="Proteomes" id="UP001430953"/>
    </source>
</evidence>
<sequence length="108" mass="12050">MNNTDKSNIDFNSLIVKKSTISTKPAISDTVENHPVDIVTDDQPLQSTSQKLKSITDCTNATIIANAEVVFEDNDNVFTGSTKPQNIESKLNIHIYRVFDSRCHARKI</sequence>
<dbReference type="AlphaFoldDB" id="A0AAW2GSX4"/>
<accession>A0AAW2GSX4</accession>
<gene>
    <name evidence="1" type="ORF">PUN28_002217</name>
</gene>
<dbReference type="Proteomes" id="UP001430953">
    <property type="component" value="Unassembled WGS sequence"/>
</dbReference>
<proteinExistence type="predicted"/>
<reference evidence="1 2" key="1">
    <citation type="submission" date="2023-03" db="EMBL/GenBank/DDBJ databases">
        <title>High recombination rates correlate with genetic variation in Cardiocondyla obscurior ants.</title>
        <authorList>
            <person name="Errbii M."/>
        </authorList>
    </citation>
    <scope>NUCLEOTIDE SEQUENCE [LARGE SCALE GENOMIC DNA]</scope>
    <source>
        <strain evidence="1">Alpha-2009</strain>
        <tissue evidence="1">Whole body</tissue>
    </source>
</reference>
<dbReference type="EMBL" id="JADYXP020000002">
    <property type="protein sequence ID" value="KAL0130395.1"/>
    <property type="molecule type" value="Genomic_DNA"/>
</dbReference>
<name>A0AAW2GSX4_9HYME</name>
<evidence type="ECO:0000313" key="1">
    <source>
        <dbReference type="EMBL" id="KAL0130395.1"/>
    </source>
</evidence>
<organism evidence="1 2">
    <name type="scientific">Cardiocondyla obscurior</name>
    <dbReference type="NCBI Taxonomy" id="286306"/>
    <lineage>
        <taxon>Eukaryota</taxon>
        <taxon>Metazoa</taxon>
        <taxon>Ecdysozoa</taxon>
        <taxon>Arthropoda</taxon>
        <taxon>Hexapoda</taxon>
        <taxon>Insecta</taxon>
        <taxon>Pterygota</taxon>
        <taxon>Neoptera</taxon>
        <taxon>Endopterygota</taxon>
        <taxon>Hymenoptera</taxon>
        <taxon>Apocrita</taxon>
        <taxon>Aculeata</taxon>
        <taxon>Formicoidea</taxon>
        <taxon>Formicidae</taxon>
        <taxon>Myrmicinae</taxon>
        <taxon>Cardiocondyla</taxon>
    </lineage>
</organism>
<comment type="caution">
    <text evidence="1">The sequence shown here is derived from an EMBL/GenBank/DDBJ whole genome shotgun (WGS) entry which is preliminary data.</text>
</comment>